<evidence type="ECO:0000256" key="3">
    <source>
        <dbReference type="ARBA" id="ARBA00023163"/>
    </source>
</evidence>
<organism evidence="5 6">
    <name type="scientific">Nonomuraea polychroma</name>
    <dbReference type="NCBI Taxonomy" id="46176"/>
    <lineage>
        <taxon>Bacteria</taxon>
        <taxon>Bacillati</taxon>
        <taxon>Actinomycetota</taxon>
        <taxon>Actinomycetes</taxon>
        <taxon>Streptosporangiales</taxon>
        <taxon>Streptosporangiaceae</taxon>
        <taxon>Nonomuraea</taxon>
    </lineage>
</organism>
<evidence type="ECO:0000313" key="6">
    <source>
        <dbReference type="Proteomes" id="UP000284824"/>
    </source>
</evidence>
<dbReference type="InterPro" id="IPR000843">
    <property type="entry name" value="HTH_LacI"/>
</dbReference>
<dbReference type="InterPro" id="IPR046335">
    <property type="entry name" value="LacI/GalR-like_sensor"/>
</dbReference>
<proteinExistence type="predicted"/>
<comment type="caution">
    <text evidence="5">The sequence shown here is derived from an EMBL/GenBank/DDBJ whole genome shotgun (WGS) entry which is preliminary data.</text>
</comment>
<keyword evidence="2" id="KW-0238">DNA-binding</keyword>
<name>A0A438MAG6_9ACTN</name>
<dbReference type="CDD" id="cd01392">
    <property type="entry name" value="HTH_LacI"/>
    <property type="match status" value="1"/>
</dbReference>
<dbReference type="InterPro" id="IPR028082">
    <property type="entry name" value="Peripla_BP_I"/>
</dbReference>
<keyword evidence="6" id="KW-1185">Reference proteome</keyword>
<dbReference type="Proteomes" id="UP000284824">
    <property type="component" value="Unassembled WGS sequence"/>
</dbReference>
<evidence type="ECO:0000259" key="4">
    <source>
        <dbReference type="PROSITE" id="PS50932"/>
    </source>
</evidence>
<dbReference type="PROSITE" id="PS00356">
    <property type="entry name" value="HTH_LACI_1"/>
    <property type="match status" value="1"/>
</dbReference>
<reference evidence="5 6" key="1">
    <citation type="submission" date="2019-01" db="EMBL/GenBank/DDBJ databases">
        <title>Sequencing the genomes of 1000 actinobacteria strains.</title>
        <authorList>
            <person name="Klenk H.-P."/>
        </authorList>
    </citation>
    <scope>NUCLEOTIDE SEQUENCE [LARGE SCALE GENOMIC DNA]</scope>
    <source>
        <strain evidence="5 6">DSM 43925</strain>
    </source>
</reference>
<dbReference type="OrthoDB" id="3258243at2"/>
<dbReference type="SMART" id="SM00354">
    <property type="entry name" value="HTH_LACI"/>
    <property type="match status" value="1"/>
</dbReference>
<dbReference type="PANTHER" id="PTHR30146:SF109">
    <property type="entry name" value="HTH-TYPE TRANSCRIPTIONAL REGULATOR GALS"/>
    <property type="match status" value="1"/>
</dbReference>
<dbReference type="SUPFAM" id="SSF53822">
    <property type="entry name" value="Periplasmic binding protein-like I"/>
    <property type="match status" value="1"/>
</dbReference>
<dbReference type="Pfam" id="PF13377">
    <property type="entry name" value="Peripla_BP_3"/>
    <property type="match status" value="1"/>
</dbReference>
<keyword evidence="3" id="KW-0804">Transcription</keyword>
<dbReference type="PROSITE" id="PS50932">
    <property type="entry name" value="HTH_LACI_2"/>
    <property type="match status" value="1"/>
</dbReference>
<dbReference type="InterPro" id="IPR010982">
    <property type="entry name" value="Lambda_DNA-bd_dom_sf"/>
</dbReference>
<dbReference type="EMBL" id="SAUN01000001">
    <property type="protein sequence ID" value="RVX42729.1"/>
    <property type="molecule type" value="Genomic_DNA"/>
</dbReference>
<dbReference type="PANTHER" id="PTHR30146">
    <property type="entry name" value="LACI-RELATED TRANSCRIPTIONAL REPRESSOR"/>
    <property type="match status" value="1"/>
</dbReference>
<feature type="domain" description="HTH lacI-type" evidence="4">
    <location>
        <begin position="5"/>
        <end position="59"/>
    </location>
</feature>
<dbReference type="GO" id="GO:0003700">
    <property type="term" value="F:DNA-binding transcription factor activity"/>
    <property type="evidence" value="ECO:0007669"/>
    <property type="project" value="TreeGrafter"/>
</dbReference>
<dbReference type="Gene3D" id="3.40.50.2300">
    <property type="match status" value="2"/>
</dbReference>
<dbReference type="CDD" id="cd06267">
    <property type="entry name" value="PBP1_LacI_sugar_binding-like"/>
    <property type="match status" value="1"/>
</dbReference>
<gene>
    <name evidence="5" type="ORF">EDD27_5380</name>
</gene>
<dbReference type="AlphaFoldDB" id="A0A438MAG6"/>
<evidence type="ECO:0000313" key="5">
    <source>
        <dbReference type="EMBL" id="RVX42729.1"/>
    </source>
</evidence>
<evidence type="ECO:0000256" key="2">
    <source>
        <dbReference type="ARBA" id="ARBA00023125"/>
    </source>
</evidence>
<dbReference type="Pfam" id="PF00356">
    <property type="entry name" value="LacI"/>
    <property type="match status" value="1"/>
</dbReference>
<sequence>MAKRVTINDVAQAAGVSRQTVTRAINDMGEINEQTKQRVLEACQRLGYRPSRFARNLVVRKKTRAMGYLVASFRNPYFTEIAGDLLNAAAERGWHVVMASTETEDEASALDMLSGQVDVFMGHFMQDDDDLIKACRGIPLVMLERAGSLPGMHSVEVDIREGVREAIEALRGKGARRIGMIDSAYSLRTSPTYVSSPRRGYFEEFAGTGSAEMVVVGEESMAGGGQAFAKLVGAHPDTDAVLVFNDLMAIGAVQASHALGIDVPGKVRICGIDGLTLGEAVHPTLTTISIDRHALVSNALDLADALATADFGELPPMRRTVRPHILWRESA</sequence>
<dbReference type="SUPFAM" id="SSF47413">
    <property type="entry name" value="lambda repressor-like DNA-binding domains"/>
    <property type="match status" value="1"/>
</dbReference>
<protein>
    <submittedName>
        <fullName evidence="5">LacI family transcriptional regulator</fullName>
    </submittedName>
</protein>
<dbReference type="GO" id="GO:0000976">
    <property type="term" value="F:transcription cis-regulatory region binding"/>
    <property type="evidence" value="ECO:0007669"/>
    <property type="project" value="TreeGrafter"/>
</dbReference>
<dbReference type="Gene3D" id="1.10.260.40">
    <property type="entry name" value="lambda repressor-like DNA-binding domains"/>
    <property type="match status" value="1"/>
</dbReference>
<accession>A0A438MAG6</accession>
<evidence type="ECO:0000256" key="1">
    <source>
        <dbReference type="ARBA" id="ARBA00023015"/>
    </source>
</evidence>
<keyword evidence="1" id="KW-0805">Transcription regulation</keyword>